<proteinExistence type="predicted"/>
<accession>A0A7W3NGX6</accession>
<sequence>MGFFVFISMGNFVIRYAIYIISEISQNTSSQATFRGEIKVLFNKELNLVIYEVQKNRRNRWNS</sequence>
<comment type="caution">
    <text evidence="1">The sequence shown here is derived from an EMBL/GenBank/DDBJ whole genome shotgun (WGS) entry which is preliminary data.</text>
</comment>
<protein>
    <submittedName>
        <fullName evidence="1">Uncharacterized protein</fullName>
    </submittedName>
</protein>
<reference evidence="1" key="1">
    <citation type="submission" date="2020-08" db="EMBL/GenBank/DDBJ databases">
        <title>Functional genomics of gut bacteria from endangered species of beetles.</title>
        <authorList>
            <person name="Carlos-Shanley C."/>
        </authorList>
    </citation>
    <scope>NUCLEOTIDE SEQUENCE [LARGE SCALE GENOMIC DNA]</scope>
    <source>
        <strain evidence="1">S00060</strain>
    </source>
</reference>
<organism evidence="1 2">
    <name type="scientific">Priestia aryabhattai</name>
    <name type="common">Bacillus aryabhattai</name>
    <dbReference type="NCBI Taxonomy" id="412384"/>
    <lineage>
        <taxon>Bacteria</taxon>
        <taxon>Bacillati</taxon>
        <taxon>Bacillota</taxon>
        <taxon>Bacilli</taxon>
        <taxon>Bacillales</taxon>
        <taxon>Bacillaceae</taxon>
        <taxon>Priestia</taxon>
    </lineage>
</organism>
<dbReference type="AlphaFoldDB" id="A0A7W3NGX6"/>
<gene>
    <name evidence="1" type="ORF">HNP21_005809</name>
</gene>
<name>A0A7W3NGX6_PRIAR</name>
<dbReference type="Proteomes" id="UP000543174">
    <property type="component" value="Unassembled WGS sequence"/>
</dbReference>
<dbReference type="EMBL" id="JACJHT010000015">
    <property type="protein sequence ID" value="MBA9042672.1"/>
    <property type="molecule type" value="Genomic_DNA"/>
</dbReference>
<keyword evidence="2" id="KW-1185">Reference proteome</keyword>
<evidence type="ECO:0000313" key="1">
    <source>
        <dbReference type="EMBL" id="MBA9042672.1"/>
    </source>
</evidence>
<evidence type="ECO:0000313" key="2">
    <source>
        <dbReference type="Proteomes" id="UP000543174"/>
    </source>
</evidence>